<keyword evidence="2" id="KW-1185">Reference proteome</keyword>
<protein>
    <submittedName>
        <fullName evidence="1">Uncharacterized protein</fullName>
    </submittedName>
</protein>
<proteinExistence type="predicted"/>
<dbReference type="EMBL" id="CAIIXF020000010">
    <property type="protein sequence ID" value="CAH1796726.1"/>
    <property type="molecule type" value="Genomic_DNA"/>
</dbReference>
<organism evidence="1 2">
    <name type="scientific">Owenia fusiformis</name>
    <name type="common">Polychaete worm</name>
    <dbReference type="NCBI Taxonomy" id="6347"/>
    <lineage>
        <taxon>Eukaryota</taxon>
        <taxon>Metazoa</taxon>
        <taxon>Spiralia</taxon>
        <taxon>Lophotrochozoa</taxon>
        <taxon>Annelida</taxon>
        <taxon>Polychaeta</taxon>
        <taxon>Sedentaria</taxon>
        <taxon>Canalipalpata</taxon>
        <taxon>Sabellida</taxon>
        <taxon>Oweniida</taxon>
        <taxon>Oweniidae</taxon>
        <taxon>Owenia</taxon>
    </lineage>
</organism>
<dbReference type="AlphaFoldDB" id="A0A8J1TW97"/>
<evidence type="ECO:0000313" key="1">
    <source>
        <dbReference type="EMBL" id="CAH1796726.1"/>
    </source>
</evidence>
<gene>
    <name evidence="1" type="ORF">OFUS_LOCUS21107</name>
</gene>
<name>A0A8J1TW97_OWEFU</name>
<reference evidence="1" key="1">
    <citation type="submission" date="2022-03" db="EMBL/GenBank/DDBJ databases">
        <authorList>
            <person name="Martin C."/>
        </authorList>
    </citation>
    <scope>NUCLEOTIDE SEQUENCE</scope>
</reference>
<evidence type="ECO:0000313" key="2">
    <source>
        <dbReference type="Proteomes" id="UP000749559"/>
    </source>
</evidence>
<dbReference type="Proteomes" id="UP000749559">
    <property type="component" value="Unassembled WGS sequence"/>
</dbReference>
<sequence>MQISLCATLGQAIIWTTRAGLTPERYQKHARRLFKMRLPRLTCSLALTLMCISLHHNIQEVQGNWAALGKVLFAGVTSTLSIASWASEGCLYFQEICAFKESIPELENRAKGYTQSLSADANALKALYESNVDLYNLIYSATIKNERIIGSLKAIEKYSHGILKNLVYIANVDIPAMDLTPGDVEKTKQEFNRIANQIETVEKAANRKKIRDGLKRFRALTGTGIMYGNIAYNYFNPGPVSPVSPAPARELKTKLSLNTATGLKQRINSMTKYMANYPRFSNAVNAAVFGTKVLMAGIGIALDVKNARRYREKLSQIQADLESIIADYETNRARLDTLLQDQRNVQSDGEAELGNVEETFLQNTEYLDILRSSRSSSQDAELLNVPLFTASSVNKDNIIDNQNIYIDYLTTRVDELKAVYSRVDMIKFITQFVQSPTQAKNQIPLSVLIMIAEGMDPTVTRDIVLYTIADALPNTADWPDMDPTTGTLATVNLAPYRGVS</sequence>
<comment type="caution">
    <text evidence="1">The sequence shown here is derived from an EMBL/GenBank/DDBJ whole genome shotgun (WGS) entry which is preliminary data.</text>
</comment>
<accession>A0A8J1TW97</accession>